<comment type="caution">
    <text evidence="5">The sequence shown here is derived from an EMBL/GenBank/DDBJ whole genome shotgun (WGS) entry which is preliminary data.</text>
</comment>
<proteinExistence type="predicted"/>
<accession>A0A9N8HDI2</accession>
<evidence type="ECO:0000256" key="1">
    <source>
        <dbReference type="ARBA" id="ARBA00022801"/>
    </source>
</evidence>
<name>A0A9N8HDI2_9STRA</name>
<dbReference type="PANTHER" id="PTHR46274:SF6">
    <property type="entry name" value="TYR_PHOSPHATASE_2 DOMAIN-CONTAINING PROTEIN"/>
    <property type="match status" value="1"/>
</dbReference>
<keyword evidence="1" id="KW-0378">Hydrolase</keyword>
<dbReference type="PANTHER" id="PTHR46274">
    <property type="entry name" value="PHOSPHATIDYLINOSITOL PHOSPHATASE"/>
    <property type="match status" value="1"/>
</dbReference>
<dbReference type="PROSITE" id="PS50054">
    <property type="entry name" value="TYR_PHOSPHATASE_DUAL"/>
    <property type="match status" value="1"/>
</dbReference>
<evidence type="ECO:0000313" key="6">
    <source>
        <dbReference type="Proteomes" id="UP001153069"/>
    </source>
</evidence>
<dbReference type="PROSITE" id="PS50056">
    <property type="entry name" value="TYR_PHOSPHATASE_2"/>
    <property type="match status" value="1"/>
</dbReference>
<feature type="domain" description="Tyrosine-protein phosphatase" evidence="3">
    <location>
        <begin position="83"/>
        <end position="237"/>
    </location>
</feature>
<keyword evidence="2" id="KW-0904">Protein phosphatase</keyword>
<dbReference type="Pfam" id="PF00782">
    <property type="entry name" value="DSPc"/>
    <property type="match status" value="1"/>
</dbReference>
<dbReference type="InterPro" id="IPR000387">
    <property type="entry name" value="Tyr_Pase_dom"/>
</dbReference>
<protein>
    <submittedName>
        <fullName evidence="5">Phosphatidylglycerophosphatase and protein-tyrosine phosphatase 1</fullName>
    </submittedName>
</protein>
<feature type="domain" description="Tyrosine specific protein phosphatases" evidence="4">
    <location>
        <begin position="151"/>
        <end position="209"/>
    </location>
</feature>
<dbReference type="AlphaFoldDB" id="A0A9N8HDI2"/>
<gene>
    <name evidence="5" type="ORF">SEMRO_361_G126630.1</name>
</gene>
<dbReference type="PROSITE" id="PS00383">
    <property type="entry name" value="TYR_PHOSPHATASE_1"/>
    <property type="match status" value="1"/>
</dbReference>
<dbReference type="GO" id="GO:0004721">
    <property type="term" value="F:phosphoprotein phosphatase activity"/>
    <property type="evidence" value="ECO:0007669"/>
    <property type="project" value="UniProtKB-KW"/>
</dbReference>
<organism evidence="5 6">
    <name type="scientific">Seminavis robusta</name>
    <dbReference type="NCBI Taxonomy" id="568900"/>
    <lineage>
        <taxon>Eukaryota</taxon>
        <taxon>Sar</taxon>
        <taxon>Stramenopiles</taxon>
        <taxon>Ochrophyta</taxon>
        <taxon>Bacillariophyta</taxon>
        <taxon>Bacillariophyceae</taxon>
        <taxon>Bacillariophycidae</taxon>
        <taxon>Naviculales</taxon>
        <taxon>Naviculaceae</taxon>
        <taxon>Seminavis</taxon>
    </lineage>
</organism>
<evidence type="ECO:0000259" key="3">
    <source>
        <dbReference type="PROSITE" id="PS50054"/>
    </source>
</evidence>
<dbReference type="InterPro" id="IPR016130">
    <property type="entry name" value="Tyr_Pase_AS"/>
</dbReference>
<dbReference type="OrthoDB" id="273181at2759"/>
<dbReference type="Gene3D" id="3.90.190.10">
    <property type="entry name" value="Protein tyrosine phosphatase superfamily"/>
    <property type="match status" value="1"/>
</dbReference>
<dbReference type="EMBL" id="CAICTM010000360">
    <property type="protein sequence ID" value="CAB9508812.1"/>
    <property type="molecule type" value="Genomic_DNA"/>
</dbReference>
<dbReference type="FunFam" id="3.90.190.10:FF:000157">
    <property type="entry name" value="Protein-tyrosine phosphatase"/>
    <property type="match status" value="1"/>
</dbReference>
<dbReference type="InterPro" id="IPR029021">
    <property type="entry name" value="Prot-tyrosine_phosphatase-like"/>
</dbReference>
<evidence type="ECO:0000256" key="2">
    <source>
        <dbReference type="ARBA" id="ARBA00022912"/>
    </source>
</evidence>
<evidence type="ECO:0000313" key="5">
    <source>
        <dbReference type="EMBL" id="CAB9508812.1"/>
    </source>
</evidence>
<dbReference type="Proteomes" id="UP001153069">
    <property type="component" value="Unassembled WGS sequence"/>
</dbReference>
<dbReference type="InterPro" id="IPR000340">
    <property type="entry name" value="Dual-sp_phosphatase_cat-dom"/>
</dbReference>
<reference evidence="5" key="1">
    <citation type="submission" date="2020-06" db="EMBL/GenBank/DDBJ databases">
        <authorList>
            <consortium name="Plant Systems Biology data submission"/>
        </authorList>
    </citation>
    <scope>NUCLEOTIDE SEQUENCE</scope>
    <source>
        <strain evidence="5">D6</strain>
    </source>
</reference>
<dbReference type="InterPro" id="IPR020422">
    <property type="entry name" value="TYR_PHOSPHATASE_DUAL_dom"/>
</dbReference>
<dbReference type="SUPFAM" id="SSF52799">
    <property type="entry name" value="(Phosphotyrosine protein) phosphatases II"/>
    <property type="match status" value="1"/>
</dbReference>
<keyword evidence="6" id="KW-1185">Reference proteome</keyword>
<sequence>MVTSAGGNDGGGYNRPLSIANITDTAYSVVPTGTYLKGCLALSVALYVLNQKHFLPRPLASIVSKVFFWPTLPLTAGKLYGKWSTAIDNTVVLGAAPFGFANVPERLYNEYGVRGVINLCEEYSGPDQHYQRLGMKHLRLPTVDHFEPTVEDMEKAVSFIQKHKERGEKVYVHCRAGHGRSAAIVFAWLISQDPSADLEELNKQFYAKRHVRKKLWKQTNIREFHRRLRTRGIIHGRRILKGVSDDEISDEEGDGNKEL</sequence>
<dbReference type="SMART" id="SM00195">
    <property type="entry name" value="DSPc"/>
    <property type="match status" value="1"/>
</dbReference>
<evidence type="ECO:0000259" key="4">
    <source>
        <dbReference type="PROSITE" id="PS50056"/>
    </source>
</evidence>